<evidence type="ECO:0000259" key="1">
    <source>
        <dbReference type="Pfam" id="PF07287"/>
    </source>
</evidence>
<protein>
    <submittedName>
        <fullName evidence="2">Uncharacterized protein DUF1446</fullName>
    </submittedName>
</protein>
<name>A0A2S8S749_9RHOB</name>
<dbReference type="Proteomes" id="UP000238338">
    <property type="component" value="Unassembled WGS sequence"/>
</dbReference>
<dbReference type="EMBL" id="PVEP01000004">
    <property type="protein sequence ID" value="PQV56626.1"/>
    <property type="molecule type" value="Genomic_DNA"/>
</dbReference>
<comment type="caution">
    <text evidence="2">The sequence shown here is derived from an EMBL/GenBank/DDBJ whole genome shotgun (WGS) entry which is preliminary data.</text>
</comment>
<evidence type="ECO:0000313" key="3">
    <source>
        <dbReference type="Proteomes" id="UP000238338"/>
    </source>
</evidence>
<dbReference type="RefSeq" id="WP_105514803.1">
    <property type="nucleotide sequence ID" value="NZ_PVEP01000004.1"/>
</dbReference>
<dbReference type="AlphaFoldDB" id="A0A2S8S749"/>
<dbReference type="InterPro" id="IPR010839">
    <property type="entry name" value="AtuA_N"/>
</dbReference>
<gene>
    <name evidence="2" type="ORF">LX70_02199</name>
</gene>
<reference evidence="2 3" key="1">
    <citation type="submission" date="2018-02" db="EMBL/GenBank/DDBJ databases">
        <title>Genomic Encyclopedia of Archaeal and Bacterial Type Strains, Phase II (KMG-II): from individual species to whole genera.</title>
        <authorList>
            <person name="Goeker M."/>
        </authorList>
    </citation>
    <scope>NUCLEOTIDE SEQUENCE [LARGE SCALE GENOMIC DNA]</scope>
    <source>
        <strain evidence="2 3">DSM 18921</strain>
    </source>
</reference>
<sequence>MPKVRVLVPTGALGLGYDRAALARGVAENPDIIAVDGGSTDSGPAYLGRAVSKYSRASTREEWRDLMLARARAGVPLVIGTAGTCGADETVDWLFEITLELAAELGQEIRVARLYSGQKHDEMARALADGRITALPGAPEVDEGTIRACTHIVALAGAEQIAAALATGADIVIAGRTTDTAIIAALPLMRGCHAGAAWHGAKIGECGALATTNPATGTIRIDFDDTGFTMEPLAPSARATPYTVSAHMLYENSDPYILHEPGGHLDVRASRYTAISDRAVRVEGSEWVKGPYSVKLEGARVAGYQAISLTLLRDRRYVANARVWCDDIIGRAREKVATRMGLPEADFEIEMRLVGQDATLGPLETGTAVPNEIGVLTIVTAPEEKQAVEIAKILNPYLLHHALTEDEPMPTFAFPFSPAETSRGALYEFCLHHTLATEDPMAPFRLVVDEVGHG</sequence>
<accession>A0A2S8S749</accession>
<keyword evidence="3" id="KW-1185">Reference proteome</keyword>
<organism evidence="2 3">
    <name type="scientific">Albidovulum denitrificans</name>
    <dbReference type="NCBI Taxonomy" id="404881"/>
    <lineage>
        <taxon>Bacteria</taxon>
        <taxon>Pseudomonadati</taxon>
        <taxon>Pseudomonadota</taxon>
        <taxon>Alphaproteobacteria</taxon>
        <taxon>Rhodobacterales</taxon>
        <taxon>Paracoccaceae</taxon>
        <taxon>Albidovulum</taxon>
    </lineage>
</organism>
<evidence type="ECO:0000313" key="2">
    <source>
        <dbReference type="EMBL" id="PQV56626.1"/>
    </source>
</evidence>
<proteinExistence type="predicted"/>
<feature type="domain" description="Acyclic terpene utilisation N-terminal" evidence="1">
    <location>
        <begin position="94"/>
        <end position="399"/>
    </location>
</feature>
<dbReference type="Pfam" id="PF07287">
    <property type="entry name" value="AtuA"/>
    <property type="match status" value="1"/>
</dbReference>
<dbReference type="OrthoDB" id="9763456at2"/>